<dbReference type="Gene3D" id="2.40.160.210">
    <property type="entry name" value="Acyl-CoA thioesterase, double hotdog domain"/>
    <property type="match status" value="1"/>
</dbReference>
<protein>
    <recommendedName>
        <fullName evidence="1">Acyl-CoA thioesterase-like C-terminal domain-containing protein</fullName>
    </recommendedName>
</protein>
<evidence type="ECO:0000259" key="1">
    <source>
        <dbReference type="Pfam" id="PF20789"/>
    </source>
</evidence>
<proteinExistence type="predicted"/>
<dbReference type="Pfam" id="PF20789">
    <property type="entry name" value="4HBT_3C"/>
    <property type="match status" value="1"/>
</dbReference>
<dbReference type="SUPFAM" id="SSF54637">
    <property type="entry name" value="Thioesterase/thiol ester dehydrase-isomerase"/>
    <property type="match status" value="1"/>
</dbReference>
<dbReference type="InterPro" id="IPR029069">
    <property type="entry name" value="HotDog_dom_sf"/>
</dbReference>
<sequence length="203" mass="22844">MHSDNASNGEIRNVTGVEAKLMQCGAVTRSLTACFRAGRPILSVPPSVSSRTDLPKIEDCPVWKLGEDYPGFLQNYEVRWYGGKPFEKKTCTRFARLWLGIRGQNGNGAICEKPLNVTPTLVALADMPPAIISLHYDQPIQSSSLTWFLKFVQPPDQVRMEWLYLEYELLAASEGYSQQNGTVFDQHGNLIVLSRQNMVYFEP</sequence>
<reference evidence="2" key="1">
    <citation type="submission" date="2014-11" db="EMBL/GenBank/DDBJ databases">
        <authorList>
            <person name="Otto D Thomas"/>
            <person name="Naeem Raeece"/>
        </authorList>
    </citation>
    <scope>NUCLEOTIDE SEQUENCE</scope>
</reference>
<feature type="domain" description="Acyl-CoA thioesterase-like C-terminal" evidence="1">
    <location>
        <begin position="59"/>
        <end position="199"/>
    </location>
</feature>
<dbReference type="AlphaFoldDB" id="A0A0G4HHU8"/>
<dbReference type="InterPro" id="IPR042171">
    <property type="entry name" value="Acyl-CoA_hotdog"/>
</dbReference>
<dbReference type="VEuPathDB" id="CryptoDB:Cvel_1057"/>
<gene>
    <name evidence="2" type="ORF">Cvel_1057</name>
</gene>
<dbReference type="EMBL" id="CDMZ01002736">
    <property type="protein sequence ID" value="CEM43683.1"/>
    <property type="molecule type" value="Genomic_DNA"/>
</dbReference>
<evidence type="ECO:0000313" key="2">
    <source>
        <dbReference type="EMBL" id="CEM43683.1"/>
    </source>
</evidence>
<organism evidence="2">
    <name type="scientific">Chromera velia CCMP2878</name>
    <dbReference type="NCBI Taxonomy" id="1169474"/>
    <lineage>
        <taxon>Eukaryota</taxon>
        <taxon>Sar</taxon>
        <taxon>Alveolata</taxon>
        <taxon>Colpodellida</taxon>
        <taxon>Chromeraceae</taxon>
        <taxon>Chromera</taxon>
    </lineage>
</organism>
<accession>A0A0G4HHU8</accession>
<name>A0A0G4HHU8_9ALVE</name>
<dbReference type="InterPro" id="IPR049450">
    <property type="entry name" value="ACOT8-like_C"/>
</dbReference>